<dbReference type="InterPro" id="IPR035497">
    <property type="entry name" value="Caskin1/2_SAM_1"/>
</dbReference>
<dbReference type="EMBL" id="FR978547">
    <property type="protein sequence ID" value="CDR18469.1"/>
    <property type="molecule type" value="Genomic_DNA"/>
</dbReference>
<evidence type="ECO:0000313" key="5">
    <source>
        <dbReference type="Proteomes" id="UP000193380"/>
    </source>
</evidence>
<proteinExistence type="predicted"/>
<evidence type="ECO:0000256" key="1">
    <source>
        <dbReference type="ARBA" id="ARBA00022737"/>
    </source>
</evidence>
<dbReference type="STRING" id="8022.A0A061A7Y5"/>
<keyword evidence="2" id="KW-0040">ANK repeat</keyword>
<dbReference type="InterPro" id="IPR033635">
    <property type="entry name" value="ANKS1/Caskin"/>
</dbReference>
<dbReference type="InterPro" id="IPR001660">
    <property type="entry name" value="SAM"/>
</dbReference>
<dbReference type="SUPFAM" id="SSF47769">
    <property type="entry name" value="SAM/Pointed domain"/>
    <property type="match status" value="1"/>
</dbReference>
<dbReference type="SMART" id="SM00454">
    <property type="entry name" value="SAM"/>
    <property type="match status" value="1"/>
</dbReference>
<dbReference type="CDD" id="cd09497">
    <property type="entry name" value="SAM_caskin1_2_repeat1"/>
    <property type="match status" value="1"/>
</dbReference>
<dbReference type="AlphaFoldDB" id="A0A061A7Y5"/>
<dbReference type="Gene3D" id="1.10.150.50">
    <property type="entry name" value="Transcription Factor, Ets-1"/>
    <property type="match status" value="1"/>
</dbReference>
<evidence type="ECO:0000259" key="3">
    <source>
        <dbReference type="PROSITE" id="PS50105"/>
    </source>
</evidence>
<dbReference type="InterPro" id="IPR013761">
    <property type="entry name" value="SAM/pointed_sf"/>
</dbReference>
<accession>A0A061A7Y5</accession>
<evidence type="ECO:0000313" key="4">
    <source>
        <dbReference type="EMBL" id="CDR18469.1"/>
    </source>
</evidence>
<evidence type="ECO:0000256" key="2">
    <source>
        <dbReference type="ARBA" id="ARBA00023043"/>
    </source>
</evidence>
<dbReference type="FunFam" id="1.10.150.50:FF:000028">
    <property type="entry name" value="caskin-2 isoform X2"/>
    <property type="match status" value="1"/>
</dbReference>
<dbReference type="PANTHER" id="PTHR24174:SF18">
    <property type="entry name" value="CASKIN-2"/>
    <property type="match status" value="1"/>
</dbReference>
<gene>
    <name evidence="4" type="ORF">GSONMT00009299001</name>
</gene>
<dbReference type="PaxDb" id="8022-A0A061A7Y5"/>
<dbReference type="Proteomes" id="UP000193380">
    <property type="component" value="Unassembled WGS sequence"/>
</dbReference>
<sequence length="111" mass="12615">MCPDMVLVGSDSEAIYQWLCEFQLESYTANFLTAGYDVLTVSRMTPEDLTAIGVTKPGHRKKISMEIGNLNIPEWLPDYTPVRDCHMTFELCTQSLADDDRPLTLKERVVQ</sequence>
<dbReference type="PANTHER" id="PTHR24174">
    <property type="entry name" value="ANKYRIN REPEAT AND STERILE ALPHA MOTIF DOMAIN-CONTAINING PROTEIN 1"/>
    <property type="match status" value="1"/>
</dbReference>
<organism evidence="4 5">
    <name type="scientific">Oncorhynchus mykiss</name>
    <name type="common">Rainbow trout</name>
    <name type="synonym">Salmo gairdneri</name>
    <dbReference type="NCBI Taxonomy" id="8022"/>
    <lineage>
        <taxon>Eukaryota</taxon>
        <taxon>Metazoa</taxon>
        <taxon>Chordata</taxon>
        <taxon>Craniata</taxon>
        <taxon>Vertebrata</taxon>
        <taxon>Euteleostomi</taxon>
        <taxon>Actinopterygii</taxon>
        <taxon>Neopterygii</taxon>
        <taxon>Teleostei</taxon>
        <taxon>Protacanthopterygii</taxon>
        <taxon>Salmoniformes</taxon>
        <taxon>Salmonidae</taxon>
        <taxon>Salmoninae</taxon>
        <taxon>Oncorhynchus</taxon>
    </lineage>
</organism>
<name>A0A061A7Y5_ONCMY</name>
<dbReference type="PROSITE" id="PS50105">
    <property type="entry name" value="SAM_DOMAIN"/>
    <property type="match status" value="1"/>
</dbReference>
<feature type="domain" description="SAM" evidence="3">
    <location>
        <begin position="10"/>
        <end position="73"/>
    </location>
</feature>
<dbReference type="Pfam" id="PF00536">
    <property type="entry name" value="SAM_1"/>
    <property type="match status" value="1"/>
</dbReference>
<reference evidence="4" key="2">
    <citation type="submission" date="2014-03" db="EMBL/GenBank/DDBJ databases">
        <authorList>
            <person name="Genoscope - CEA"/>
        </authorList>
    </citation>
    <scope>NUCLEOTIDE SEQUENCE</scope>
</reference>
<protein>
    <recommendedName>
        <fullName evidence="3">SAM domain-containing protein</fullName>
    </recommendedName>
</protein>
<keyword evidence="1" id="KW-0677">Repeat</keyword>
<reference evidence="4" key="1">
    <citation type="journal article" date="2014" name="Nat. Commun.">
        <title>The rainbow trout genome provides novel insights into evolution after whole-genome duplication in vertebrates.</title>
        <authorList>
            <person name="Berthelot C."/>
            <person name="Brunet F."/>
            <person name="Chalopin D."/>
            <person name="Juanchich A."/>
            <person name="Bernard M."/>
            <person name="Noel B."/>
            <person name="Bento P."/>
            <person name="Da Silva C."/>
            <person name="Labadie K."/>
            <person name="Alberti A."/>
            <person name="Aury J.M."/>
            <person name="Louis A."/>
            <person name="Dehais P."/>
            <person name="Bardou P."/>
            <person name="Montfort J."/>
            <person name="Klopp C."/>
            <person name="Cabau C."/>
            <person name="Gaspin C."/>
            <person name="Thorgaard G.H."/>
            <person name="Boussaha M."/>
            <person name="Quillet E."/>
            <person name="Guyomard R."/>
            <person name="Galiana D."/>
            <person name="Bobe J."/>
            <person name="Volff J.N."/>
            <person name="Genet C."/>
            <person name="Wincker P."/>
            <person name="Jaillon O."/>
            <person name="Roest Crollius H."/>
            <person name="Guiguen Y."/>
        </authorList>
    </citation>
    <scope>NUCLEOTIDE SEQUENCE [LARGE SCALE GENOMIC DNA]</scope>
</reference>